<evidence type="ECO:0000256" key="1">
    <source>
        <dbReference type="SAM" id="MobiDB-lite"/>
    </source>
</evidence>
<accession>A0AAQ4EQT7</accession>
<evidence type="ECO:0000313" key="2">
    <source>
        <dbReference type="EMBL" id="KAK8777112.1"/>
    </source>
</evidence>
<name>A0AAQ4EQT7_AMBAM</name>
<keyword evidence="3" id="KW-1185">Reference proteome</keyword>
<proteinExistence type="predicted"/>
<feature type="compositionally biased region" description="Gly residues" evidence="1">
    <location>
        <begin position="15"/>
        <end position="24"/>
    </location>
</feature>
<dbReference type="AlphaFoldDB" id="A0AAQ4EQT7"/>
<protein>
    <submittedName>
        <fullName evidence="2">Uncharacterized protein</fullName>
    </submittedName>
</protein>
<reference evidence="2 3" key="1">
    <citation type="journal article" date="2023" name="Arcadia Sci">
        <title>De novo assembly of a long-read Amblyomma americanum tick genome.</title>
        <authorList>
            <person name="Chou S."/>
            <person name="Poskanzer K.E."/>
            <person name="Rollins M."/>
            <person name="Thuy-Boun P.S."/>
        </authorList>
    </citation>
    <scope>NUCLEOTIDE SEQUENCE [LARGE SCALE GENOMIC DNA]</scope>
    <source>
        <strain evidence="2">F_SG_1</strain>
        <tissue evidence="2">Salivary glands</tissue>
    </source>
</reference>
<sequence length="109" mass="11796">MSLREYKKARAASRGAGGGSGGAGDCRSPMSGYEMYRLSLLKHLVGAEYADASSDDLSSDWEEPDDAGHKVKKVHIASLPRYARPFSAIAVAQSLDVESHFFLYSRSVP</sequence>
<dbReference type="EMBL" id="JARKHS020012213">
    <property type="protein sequence ID" value="KAK8777112.1"/>
    <property type="molecule type" value="Genomic_DNA"/>
</dbReference>
<organism evidence="2 3">
    <name type="scientific">Amblyomma americanum</name>
    <name type="common">Lone star tick</name>
    <dbReference type="NCBI Taxonomy" id="6943"/>
    <lineage>
        <taxon>Eukaryota</taxon>
        <taxon>Metazoa</taxon>
        <taxon>Ecdysozoa</taxon>
        <taxon>Arthropoda</taxon>
        <taxon>Chelicerata</taxon>
        <taxon>Arachnida</taxon>
        <taxon>Acari</taxon>
        <taxon>Parasitiformes</taxon>
        <taxon>Ixodida</taxon>
        <taxon>Ixodoidea</taxon>
        <taxon>Ixodidae</taxon>
        <taxon>Amblyomminae</taxon>
        <taxon>Amblyomma</taxon>
    </lineage>
</organism>
<gene>
    <name evidence="2" type="ORF">V5799_029543</name>
</gene>
<comment type="caution">
    <text evidence="2">The sequence shown here is derived from an EMBL/GenBank/DDBJ whole genome shotgun (WGS) entry which is preliminary data.</text>
</comment>
<dbReference type="Proteomes" id="UP001321473">
    <property type="component" value="Unassembled WGS sequence"/>
</dbReference>
<evidence type="ECO:0000313" key="3">
    <source>
        <dbReference type="Proteomes" id="UP001321473"/>
    </source>
</evidence>
<feature type="region of interest" description="Disordered" evidence="1">
    <location>
        <begin position="1"/>
        <end position="25"/>
    </location>
</feature>